<name>A0A3M2RBY9_9GAMM</name>
<feature type="signal peptide" evidence="2">
    <location>
        <begin position="1"/>
        <end position="26"/>
    </location>
</feature>
<keyword evidence="5" id="KW-1185">Reference proteome</keyword>
<gene>
    <name evidence="4" type="ORF">DOQ08_02276</name>
</gene>
<keyword evidence="4" id="KW-0269">Exonuclease</keyword>
<dbReference type="Gene3D" id="3.60.10.10">
    <property type="entry name" value="Endonuclease/exonuclease/phosphatase"/>
    <property type="match status" value="1"/>
</dbReference>
<dbReference type="CDD" id="cd04486">
    <property type="entry name" value="YhcR_OBF_like"/>
    <property type="match status" value="1"/>
</dbReference>
<dbReference type="AlphaFoldDB" id="A0A3M2RBY9"/>
<feature type="region of interest" description="Disordered" evidence="1">
    <location>
        <begin position="259"/>
        <end position="279"/>
    </location>
</feature>
<dbReference type="CDD" id="cd10283">
    <property type="entry name" value="MnuA_DNase1-like"/>
    <property type="match status" value="1"/>
</dbReference>
<comment type="caution">
    <text evidence="4">The sequence shown here is derived from an EMBL/GenBank/DDBJ whole genome shotgun (WGS) entry which is preliminary data.</text>
</comment>
<keyword evidence="2" id="KW-0732">Signal</keyword>
<dbReference type="GO" id="GO:0004519">
    <property type="term" value="F:endonuclease activity"/>
    <property type="evidence" value="ECO:0007669"/>
    <property type="project" value="UniProtKB-KW"/>
</dbReference>
<evidence type="ECO:0000256" key="1">
    <source>
        <dbReference type="SAM" id="MobiDB-lite"/>
    </source>
</evidence>
<keyword evidence="4" id="KW-0255">Endonuclease</keyword>
<evidence type="ECO:0000313" key="4">
    <source>
        <dbReference type="EMBL" id="RMJ02812.1"/>
    </source>
</evidence>
<dbReference type="EMBL" id="QMDL01000003">
    <property type="protein sequence ID" value="RMJ02812.1"/>
    <property type="molecule type" value="Genomic_DNA"/>
</dbReference>
<protein>
    <submittedName>
        <fullName evidence="4">Endonuclease/Exonuclease/phosphatase family protein</fullName>
    </submittedName>
</protein>
<dbReference type="Proteomes" id="UP000265903">
    <property type="component" value="Unassembled WGS sequence"/>
</dbReference>
<accession>A0A3M2RBY9</accession>
<feature type="chain" id="PRO_5018127209" evidence="2">
    <location>
        <begin position="27"/>
        <end position="583"/>
    </location>
</feature>
<dbReference type="InterPro" id="IPR005135">
    <property type="entry name" value="Endo/exonuclease/phosphatase"/>
</dbReference>
<dbReference type="InterPro" id="IPR036691">
    <property type="entry name" value="Endo/exonu/phosph_ase_sf"/>
</dbReference>
<dbReference type="InterPro" id="IPR047971">
    <property type="entry name" value="ExeM-like"/>
</dbReference>
<keyword evidence="4" id="KW-0540">Nuclease</keyword>
<dbReference type="GO" id="GO:0004527">
    <property type="term" value="F:exonuclease activity"/>
    <property type="evidence" value="ECO:0007669"/>
    <property type="project" value="UniProtKB-KW"/>
</dbReference>
<keyword evidence="4" id="KW-0378">Hydrolase</keyword>
<dbReference type="Pfam" id="PF03372">
    <property type="entry name" value="Exo_endo_phos"/>
    <property type="match status" value="1"/>
</dbReference>
<proteinExistence type="predicted"/>
<feature type="domain" description="Endonuclease/exonuclease/phosphatase" evidence="3">
    <location>
        <begin position="315"/>
        <end position="574"/>
    </location>
</feature>
<dbReference type="RefSeq" id="WP_227537614.1">
    <property type="nucleotide sequence ID" value="NZ_QMDL01000003.1"/>
</dbReference>
<organism evidence="4 5">
    <name type="scientific">Marinobacter litoralis</name>
    <dbReference type="NCBI Taxonomy" id="187981"/>
    <lineage>
        <taxon>Bacteria</taxon>
        <taxon>Pseudomonadati</taxon>
        <taxon>Pseudomonadota</taxon>
        <taxon>Gammaproteobacteria</taxon>
        <taxon>Pseudomonadales</taxon>
        <taxon>Marinobacteraceae</taxon>
        <taxon>Marinobacter</taxon>
    </lineage>
</organism>
<dbReference type="PANTHER" id="PTHR42834">
    <property type="entry name" value="ENDONUCLEASE/EXONUCLEASE/PHOSPHATASE FAMILY PROTEIN (AFU_ORTHOLOGUE AFUA_3G09210)"/>
    <property type="match status" value="1"/>
</dbReference>
<sequence length="583" mass="64379">MIKPFFKIFITLAGLFLWTASPAAHAAQKCGSPATAIHQIQSSGPHSPLAGQTVSIEGIVTYTSNHQDGFNGFYIQQADAETDNDPATSEALFVYTRRNASPGQRLRLTGVVKEFHDLTELVNVNQLIVCGQAPLPTPVELSLPWPQAPESFENMRVSFNAPLTVIEHHNLARFGELTLAKTDQIIPTEYLAPGDPAVQQGLENHKHRVLLDDGKSTRDPTSVPWLDLSKNNTVRAGDQVTSIHGVLDYRFGQWRVQPDQTPRFSRPEPRPDAPPRPSGDVTRIMALNLQNYFNGDGGESGYPTPRGAKNLSAHNNQLRRLTTAIHQVAPDIVAVTELENDGYGPRSALAQLTQALGSAWRFIKTPDRDGSDAIRTALMFRSDRVRPEGKALRLNQGIYRHRGRPPLAQTFMPLAGGKSVRVVVPHLKSKSCRNAQGPNADQNDGQGCFSAHRTREARTIIRWLSDLSTAEPLAGTLITGDLNSYAQETPLATFYAAGFASLLHRAHPCRPDDCRYHSYRYRGEKGSLDYALANQTLMPHVSGVYIWNINADEPRALDYQNAPELNGPWRASDHNPVITDLRL</sequence>
<evidence type="ECO:0000313" key="5">
    <source>
        <dbReference type="Proteomes" id="UP000265903"/>
    </source>
</evidence>
<evidence type="ECO:0000256" key="2">
    <source>
        <dbReference type="SAM" id="SignalP"/>
    </source>
</evidence>
<dbReference type="NCBIfam" id="NF033681">
    <property type="entry name" value="ExeM_NucH_DNase"/>
    <property type="match status" value="1"/>
</dbReference>
<reference evidence="4 5" key="1">
    <citation type="submission" date="2018-08" db="EMBL/GenBank/DDBJ databases">
        <title>Whole Genome Sequence of the Moderate Halophilic Marine Bacterium Marinobacter litoralis Sw-45.</title>
        <authorList>
            <person name="Musa H."/>
        </authorList>
    </citation>
    <scope>NUCLEOTIDE SEQUENCE [LARGE SCALE GENOMIC DNA]</scope>
    <source>
        <strain evidence="4 5">Sw-45</strain>
    </source>
</reference>
<evidence type="ECO:0000259" key="3">
    <source>
        <dbReference type="Pfam" id="PF03372"/>
    </source>
</evidence>
<dbReference type="PANTHER" id="PTHR42834:SF1">
    <property type="entry name" value="ENDONUCLEASE_EXONUCLEASE_PHOSPHATASE FAMILY PROTEIN (AFU_ORTHOLOGUE AFUA_3G09210)"/>
    <property type="match status" value="1"/>
</dbReference>
<dbReference type="SUPFAM" id="SSF56219">
    <property type="entry name" value="DNase I-like"/>
    <property type="match status" value="1"/>
</dbReference>